<accession>X0V8I7</accession>
<sequence length="64" mass="7338">NDQAQRRGRCEANVRLAEFTTEKRKKLFAPSACSEWLAGPLSITQLVVPVAYCHHCAQWQRETH</sequence>
<evidence type="ECO:0000313" key="1">
    <source>
        <dbReference type="EMBL" id="GAG14460.1"/>
    </source>
</evidence>
<feature type="non-terminal residue" evidence="1">
    <location>
        <position position="1"/>
    </location>
</feature>
<gene>
    <name evidence="1" type="ORF">S01H1_59510</name>
</gene>
<protein>
    <submittedName>
        <fullName evidence="1">Uncharacterized protein</fullName>
    </submittedName>
</protein>
<dbReference type="AlphaFoldDB" id="X0V8I7"/>
<reference evidence="1" key="1">
    <citation type="journal article" date="2014" name="Front. Microbiol.">
        <title>High frequency of phylogenetically diverse reductive dehalogenase-homologous genes in deep subseafloor sedimentary metagenomes.</title>
        <authorList>
            <person name="Kawai M."/>
            <person name="Futagami T."/>
            <person name="Toyoda A."/>
            <person name="Takaki Y."/>
            <person name="Nishi S."/>
            <person name="Hori S."/>
            <person name="Arai W."/>
            <person name="Tsubouchi T."/>
            <person name="Morono Y."/>
            <person name="Uchiyama I."/>
            <person name="Ito T."/>
            <person name="Fujiyama A."/>
            <person name="Inagaki F."/>
            <person name="Takami H."/>
        </authorList>
    </citation>
    <scope>NUCLEOTIDE SEQUENCE</scope>
    <source>
        <strain evidence="1">Expedition CK06-06</strain>
    </source>
</reference>
<name>X0V8I7_9ZZZZ</name>
<organism evidence="1">
    <name type="scientific">marine sediment metagenome</name>
    <dbReference type="NCBI Taxonomy" id="412755"/>
    <lineage>
        <taxon>unclassified sequences</taxon>
        <taxon>metagenomes</taxon>
        <taxon>ecological metagenomes</taxon>
    </lineage>
</organism>
<comment type="caution">
    <text evidence="1">The sequence shown here is derived from an EMBL/GenBank/DDBJ whole genome shotgun (WGS) entry which is preliminary data.</text>
</comment>
<dbReference type="EMBL" id="BARS01038927">
    <property type="protein sequence ID" value="GAG14460.1"/>
    <property type="molecule type" value="Genomic_DNA"/>
</dbReference>
<proteinExistence type="predicted"/>